<keyword evidence="2" id="KW-1185">Reference proteome</keyword>
<gene>
    <name evidence="1" type="ordered locus">RB2382</name>
</gene>
<dbReference type="HOGENOM" id="CLU_2668612_0_0_0"/>
<accession>Q7UVX3</accession>
<evidence type="ECO:0000313" key="2">
    <source>
        <dbReference type="Proteomes" id="UP000001025"/>
    </source>
</evidence>
<dbReference type="InParanoid" id="Q7UVX3"/>
<dbReference type="KEGG" id="rba:RB2382"/>
<dbReference type="Proteomes" id="UP000001025">
    <property type="component" value="Chromosome"/>
</dbReference>
<protein>
    <submittedName>
        <fullName evidence="1">Uncharacterized protein</fullName>
    </submittedName>
</protein>
<proteinExistence type="predicted"/>
<organism evidence="1 2">
    <name type="scientific">Rhodopirellula baltica (strain DSM 10527 / NCIMB 13988 / SH1)</name>
    <dbReference type="NCBI Taxonomy" id="243090"/>
    <lineage>
        <taxon>Bacteria</taxon>
        <taxon>Pseudomonadati</taxon>
        <taxon>Planctomycetota</taxon>
        <taxon>Planctomycetia</taxon>
        <taxon>Pirellulales</taxon>
        <taxon>Pirellulaceae</taxon>
        <taxon>Rhodopirellula</taxon>
    </lineage>
</organism>
<reference evidence="1 2" key="1">
    <citation type="journal article" date="2003" name="Proc. Natl. Acad. Sci. U.S.A.">
        <title>Complete genome sequence of the marine planctomycete Pirellula sp. strain 1.</title>
        <authorList>
            <person name="Gloeckner F.O."/>
            <person name="Kube M."/>
            <person name="Bauer M."/>
            <person name="Teeling H."/>
            <person name="Lombardot T."/>
            <person name="Ludwig W."/>
            <person name="Gade D."/>
            <person name="Beck A."/>
            <person name="Borzym K."/>
            <person name="Heitmann K."/>
            <person name="Rabus R."/>
            <person name="Schlesner H."/>
            <person name="Amann R."/>
            <person name="Reinhardt R."/>
        </authorList>
    </citation>
    <scope>NUCLEOTIDE SEQUENCE [LARGE SCALE GENOMIC DNA]</scope>
    <source>
        <strain evidence="2">DSM 10527 / NCIMB 13988 / SH1</strain>
    </source>
</reference>
<dbReference type="EMBL" id="BX294137">
    <property type="protein sequence ID" value="CAD72598.1"/>
    <property type="molecule type" value="Genomic_DNA"/>
</dbReference>
<evidence type="ECO:0000313" key="1">
    <source>
        <dbReference type="EMBL" id="CAD72598.1"/>
    </source>
</evidence>
<dbReference type="AlphaFoldDB" id="Q7UVX3"/>
<sequence>MAGGPNAVSLVASISSLIKRSLDASAMPSRLCQHLQISRSGSETCKDLSDCNVYEECSYGMAIQRCFSAHARRSR</sequence>
<dbReference type="STRING" id="243090.RB2382"/>
<dbReference type="EnsemblBacteria" id="CAD72598">
    <property type="protein sequence ID" value="CAD72598"/>
    <property type="gene ID" value="RB2382"/>
</dbReference>
<name>Q7UVX3_RHOBA</name>